<dbReference type="PROSITE" id="PS50191">
    <property type="entry name" value="CRAL_TRIO"/>
    <property type="match status" value="1"/>
</dbReference>
<evidence type="ECO:0000313" key="3">
    <source>
        <dbReference type="EMBL" id="CAE0676201.1"/>
    </source>
</evidence>
<name>A0A6U3D0L6_9EUKA</name>
<dbReference type="PANTHER" id="PTHR45657">
    <property type="entry name" value="CRAL-TRIO DOMAIN-CONTAINING PROTEIN YKL091C-RELATED"/>
    <property type="match status" value="1"/>
</dbReference>
<feature type="region of interest" description="Disordered" evidence="1">
    <location>
        <begin position="375"/>
        <end position="408"/>
    </location>
</feature>
<protein>
    <recommendedName>
        <fullName evidence="2">CRAL-TRIO domain-containing protein</fullName>
    </recommendedName>
</protein>
<dbReference type="PANTHER" id="PTHR45657:SF1">
    <property type="entry name" value="CRAL-TRIO DOMAIN-CONTAINING PROTEIN YKL091C-RELATED"/>
    <property type="match status" value="1"/>
</dbReference>
<organism evidence="3">
    <name type="scientific">Lotharella globosa</name>
    <dbReference type="NCBI Taxonomy" id="91324"/>
    <lineage>
        <taxon>Eukaryota</taxon>
        <taxon>Sar</taxon>
        <taxon>Rhizaria</taxon>
        <taxon>Cercozoa</taxon>
        <taxon>Chlorarachniophyceae</taxon>
        <taxon>Lotharella</taxon>
    </lineage>
</organism>
<dbReference type="InterPro" id="IPR001251">
    <property type="entry name" value="CRAL-TRIO_dom"/>
</dbReference>
<feature type="compositionally biased region" description="Low complexity" evidence="1">
    <location>
        <begin position="376"/>
        <end position="402"/>
    </location>
</feature>
<evidence type="ECO:0000259" key="2">
    <source>
        <dbReference type="PROSITE" id="PS50191"/>
    </source>
</evidence>
<feature type="domain" description="CRAL-TRIO" evidence="2">
    <location>
        <begin position="572"/>
        <end position="752"/>
    </location>
</feature>
<dbReference type="AlphaFoldDB" id="A0A6U3D0L6"/>
<proteinExistence type="predicted"/>
<dbReference type="CDD" id="cd00170">
    <property type="entry name" value="SEC14"/>
    <property type="match status" value="1"/>
</dbReference>
<dbReference type="SUPFAM" id="SSF46938">
    <property type="entry name" value="CRAL/TRIO N-terminal domain"/>
    <property type="match status" value="1"/>
</dbReference>
<dbReference type="InterPro" id="IPR036273">
    <property type="entry name" value="CRAL/TRIO_N_dom_sf"/>
</dbReference>
<gene>
    <name evidence="3" type="ORF">LGLO00237_LOCUS27979</name>
</gene>
<dbReference type="EMBL" id="HBIV01039424">
    <property type="protein sequence ID" value="CAE0676201.1"/>
    <property type="molecule type" value="Transcribed_RNA"/>
</dbReference>
<accession>A0A6U3D0L6</accession>
<reference evidence="3" key="1">
    <citation type="submission" date="2021-01" db="EMBL/GenBank/DDBJ databases">
        <authorList>
            <person name="Corre E."/>
            <person name="Pelletier E."/>
            <person name="Niang G."/>
            <person name="Scheremetjew M."/>
            <person name="Finn R."/>
            <person name="Kale V."/>
            <person name="Holt S."/>
            <person name="Cochrane G."/>
            <person name="Meng A."/>
            <person name="Brown T."/>
            <person name="Cohen L."/>
        </authorList>
    </citation>
    <scope>NUCLEOTIDE SEQUENCE</scope>
    <source>
        <strain evidence="3">CCCM811</strain>
    </source>
</reference>
<evidence type="ECO:0000256" key="1">
    <source>
        <dbReference type="SAM" id="MobiDB-lite"/>
    </source>
</evidence>
<dbReference type="Gene3D" id="3.40.525.10">
    <property type="entry name" value="CRAL-TRIO lipid binding domain"/>
    <property type="match status" value="1"/>
</dbReference>
<dbReference type="SMART" id="SM00516">
    <property type="entry name" value="SEC14"/>
    <property type="match status" value="1"/>
</dbReference>
<dbReference type="SUPFAM" id="SSF52087">
    <property type="entry name" value="CRAL/TRIO domain"/>
    <property type="match status" value="1"/>
</dbReference>
<dbReference type="InterPro" id="IPR036865">
    <property type="entry name" value="CRAL-TRIO_dom_sf"/>
</dbReference>
<dbReference type="InterPro" id="IPR051026">
    <property type="entry name" value="PI/PC_transfer"/>
</dbReference>
<sequence length="788" mass="88818">MSSTICIPKHRIEELKDDQRNFYLFYAEKVTASSWTSRWQSRVFALTRFGTLEYYQNEQALKEGKVRYSIFLGDIQCAYLKTGKEHTVLELEFYTKTKSFKCRSRDSKGLSNLRELIMRLKAQVSKQDCLNIEPRRAEEFPRDPKMIRRGSVSVMPQNSMGIAIFVGARCVDILELGKRTKGRDADNNVLRDSRPILVFPESTVTVEVTGAVTASGSIQAAELDKEFRLELLNEESKPVASAYLRHWNVGPSDFQQGAEASAASSPPSRVFKFPSPLSPIVERPSSSANSNTVEGVVVGVVEGTMMNVGGRPLAETLALVCLIVAIFFQSPSDNYFTRVLLAMALLAALYRPLFGMLASLQQLPKAATAVRVPHASSSRYPSTSPPRLSSSSLSRAKSSPILKQRSRHLASVKEEPKVAGIVRLVEIRVSPHAEQKGRVSNDFAPDEKPLWATALAAASMQRLGFQKRIRALVFDYWHGEMREFTHYDSLAVLEGKEGLKLEEFHRQCTKLLEEKRGDSRLWLEHLVTHRHEECRFLMARDWDVQKAYVLVQKCIKLRKEFNLDTMLFKPPPKEEFRKFKTAVPVYHQGWNDRGQLLAVRLVGPIDTKVAMHELGGDKVRLFELAYNEIAQRILAPAISRVIGHREWRSHSIIDMQNAAVSNFLNSDLRKVFSLSTSVVQVCYPENLGEASVIRAPMMFSMIWSFIKGLLTKRTQSKITVDSKSDPGKVLAPKFVNNPCLPRELGGTVVNPGPLYINSELEQIVEAYMTGERDFTEILGDNSDYHLIA</sequence>
<dbReference type="Pfam" id="PF00650">
    <property type="entry name" value="CRAL_TRIO"/>
    <property type="match status" value="1"/>
</dbReference>